<dbReference type="InterPro" id="IPR041263">
    <property type="entry name" value="Gasdermin_PUB"/>
</dbReference>
<reference evidence="14 16" key="3">
    <citation type="journal article" date="2014" name="Nature">
        <title>Elephant shark genome provides unique insights into gnathostome evolution.</title>
        <authorList>
            <consortium name="International Elephant Shark Genome Sequencing Consortium"/>
            <person name="Venkatesh B."/>
            <person name="Lee A.P."/>
            <person name="Ravi V."/>
            <person name="Maurya A.K."/>
            <person name="Lian M.M."/>
            <person name="Swann J.B."/>
            <person name="Ohta Y."/>
            <person name="Flajnik M.F."/>
            <person name="Sutoh Y."/>
            <person name="Kasahara M."/>
            <person name="Hoon S."/>
            <person name="Gangu V."/>
            <person name="Roy S.W."/>
            <person name="Irimia M."/>
            <person name="Korzh V."/>
            <person name="Kondrychyn I."/>
            <person name="Lim Z.W."/>
            <person name="Tay B.H."/>
            <person name="Tohari S."/>
            <person name="Kong K.W."/>
            <person name="Ho S."/>
            <person name="Lorente-Galdos B."/>
            <person name="Quilez J."/>
            <person name="Marques-Bonet T."/>
            <person name="Raney B.J."/>
            <person name="Ingham P.W."/>
            <person name="Tay A."/>
            <person name="Hillier L.W."/>
            <person name="Minx P."/>
            <person name="Boehm T."/>
            <person name="Wilson R.K."/>
            <person name="Brenner S."/>
            <person name="Warren W.C."/>
        </authorList>
    </citation>
    <scope>NUCLEOTIDE SEQUENCE</scope>
    <source>
        <tissue evidence="14">Testis</tissue>
    </source>
</reference>
<dbReference type="InterPro" id="IPR040460">
    <property type="entry name" value="Gasdermin_pore"/>
</dbReference>
<sequence length="452" mass="50752">MFKKVAKRFVSEIDSQGRLIPATSVNESEHFYPLHLLHRRTDGPFWRKPRYEPIHLEIKQIADFQASWASVPGPSLGFQQMENSNEKDLKMKIKVTPVEGSVHGSSSVSESTSLLTEKLSIDVIEINESLLGRKIKKHQDYIERNYSGKLYIVTEALVSKEVVTLMKSTKQECDVMVSFSGAFELGGKCQKSAVKSLEIPEGTVIAYKVWELTVMQDKTLCLSLPQIETGLLREACAFAADAPLEQMVMRKYDVCRQLSYLESSAKPQLLDLICQIIEDFEVCSFLEDTLCDAYDGINPVSQDFDTLEASSCDRARALLDWLGILREYQPDAAKKDELLQAVCLLVGAIVDLPSAILPMLVESLKMELIPEQFRVVRHIVTSTVFWKMEGDLDAGSMMGDALGKTVAILKETGVELERADLCLRYRIEQTGGTRSLWELDMVLYSLKTLSGQ</sequence>
<dbReference type="AlphaFoldDB" id="V9KQX0"/>
<evidence type="ECO:0000313" key="14">
    <source>
        <dbReference type="EMBL" id="AFP00741.1"/>
    </source>
</evidence>
<dbReference type="OrthoDB" id="9944616at2759"/>
<dbReference type="OMA" id="LNTEGHE"/>
<evidence type="ECO:0000256" key="1">
    <source>
        <dbReference type="ARBA" id="ARBA00004496"/>
    </source>
</evidence>
<dbReference type="Proteomes" id="UP000314986">
    <property type="component" value="Unassembled WGS sequence"/>
</dbReference>
<evidence type="ECO:0000256" key="4">
    <source>
        <dbReference type="ARBA" id="ARBA00022452"/>
    </source>
</evidence>
<organism evidence="14">
    <name type="scientific">Callorhinchus milii</name>
    <name type="common">Ghost shark</name>
    <dbReference type="NCBI Taxonomy" id="7868"/>
    <lineage>
        <taxon>Eukaryota</taxon>
        <taxon>Metazoa</taxon>
        <taxon>Chordata</taxon>
        <taxon>Craniata</taxon>
        <taxon>Vertebrata</taxon>
        <taxon>Chondrichthyes</taxon>
        <taxon>Holocephali</taxon>
        <taxon>Chimaeriformes</taxon>
        <taxon>Callorhinchidae</taxon>
        <taxon>Callorhinchus</taxon>
    </lineage>
</organism>
<evidence type="ECO:0000256" key="9">
    <source>
        <dbReference type="ARBA" id="ARBA00023136"/>
    </source>
</evidence>
<dbReference type="RefSeq" id="XP_007907597.1">
    <property type="nucleotide sequence ID" value="XM_007909406.2"/>
</dbReference>
<comment type="similarity">
    <text evidence="3">Belongs to the gasdermin family.</text>
</comment>
<evidence type="ECO:0000313" key="15">
    <source>
        <dbReference type="Ensembl" id="ENSCMIP00000047328.1"/>
    </source>
</evidence>
<dbReference type="PANTHER" id="PTHR16399:SF18">
    <property type="entry name" value="GASDERMIN-A"/>
    <property type="match status" value="1"/>
</dbReference>
<dbReference type="GO" id="GO:0005737">
    <property type="term" value="C:cytoplasm"/>
    <property type="evidence" value="ECO:0007669"/>
    <property type="project" value="UniProtKB-SubCell"/>
</dbReference>
<protein>
    <submittedName>
        <fullName evidence="14 15">Gasdermin-D-like</fullName>
    </submittedName>
</protein>
<comment type="subcellular location">
    <subcellularLocation>
        <location evidence="2">Cell membrane</location>
        <topology evidence="2">Multi-pass membrane protein</topology>
    </subcellularLocation>
    <subcellularLocation>
        <location evidence="1">Cytoplasm</location>
    </subcellularLocation>
</comment>
<evidence type="ECO:0000256" key="10">
    <source>
        <dbReference type="ARBA" id="ARBA00023139"/>
    </source>
</evidence>
<reference evidence="15" key="4">
    <citation type="submission" date="2025-05" db="UniProtKB">
        <authorList>
            <consortium name="Ensembl"/>
        </authorList>
    </citation>
    <scope>IDENTIFICATION</scope>
</reference>
<keyword evidence="16" id="KW-1185">Reference proteome</keyword>
<evidence type="ECO:0000259" key="12">
    <source>
        <dbReference type="Pfam" id="PF04598"/>
    </source>
</evidence>
<dbReference type="PANTHER" id="PTHR16399">
    <property type="entry name" value="GASDERMIN"/>
    <property type="match status" value="1"/>
</dbReference>
<keyword evidence="5" id="KW-1003">Cell membrane</keyword>
<dbReference type="STRING" id="7868.ENSCMIP00000047328"/>
<dbReference type="GO" id="GO:0012501">
    <property type="term" value="P:programmed cell death"/>
    <property type="evidence" value="ECO:0007669"/>
    <property type="project" value="UniProtKB-KW"/>
</dbReference>
<evidence type="ECO:0000256" key="6">
    <source>
        <dbReference type="ARBA" id="ARBA00022490"/>
    </source>
</evidence>
<evidence type="ECO:0000256" key="7">
    <source>
        <dbReference type="ARBA" id="ARBA00022590"/>
    </source>
</evidence>
<evidence type="ECO:0000256" key="2">
    <source>
        <dbReference type="ARBA" id="ARBA00004651"/>
    </source>
</evidence>
<evidence type="ECO:0000256" key="8">
    <source>
        <dbReference type="ARBA" id="ARBA00022692"/>
    </source>
</evidence>
<dbReference type="GeneID" id="103189113"/>
<keyword evidence="11" id="KW-0449">Lipoprotein</keyword>
<evidence type="ECO:0000256" key="3">
    <source>
        <dbReference type="ARBA" id="ARBA00009279"/>
    </source>
</evidence>
<evidence type="ECO:0000256" key="5">
    <source>
        <dbReference type="ARBA" id="ARBA00022475"/>
    </source>
</evidence>
<keyword evidence="10" id="KW-0564">Palmitate</keyword>
<dbReference type="InterPro" id="IPR007677">
    <property type="entry name" value="Gasdermin"/>
</dbReference>
<keyword evidence="4" id="KW-1134">Transmembrane beta strand</keyword>
<dbReference type="GO" id="GO:0005886">
    <property type="term" value="C:plasma membrane"/>
    <property type="evidence" value="ECO:0007669"/>
    <property type="project" value="UniProtKB-SubCell"/>
</dbReference>
<dbReference type="Pfam" id="PF04598">
    <property type="entry name" value="Gasdermin"/>
    <property type="match status" value="1"/>
</dbReference>
<accession>V9KQX0</accession>
<keyword evidence="9" id="KW-0472">Membrane</keyword>
<reference evidence="16" key="2">
    <citation type="journal article" date="2007" name="PLoS Biol.">
        <title>Survey sequencing and comparative analysis of the elephant shark (Callorhinchus milii) genome.</title>
        <authorList>
            <person name="Venkatesh B."/>
            <person name="Kirkness E.F."/>
            <person name="Loh Y.H."/>
            <person name="Halpern A.L."/>
            <person name="Lee A.P."/>
            <person name="Johnson J."/>
            <person name="Dandona N."/>
            <person name="Viswanathan L.D."/>
            <person name="Tay A."/>
            <person name="Venter J.C."/>
            <person name="Strausberg R.L."/>
            <person name="Brenner S."/>
        </authorList>
    </citation>
    <scope>NUCLEOTIDE SEQUENCE [LARGE SCALE GENOMIC DNA]</scope>
</reference>
<dbReference type="Pfam" id="PF17708">
    <property type="entry name" value="Gasdermin_C"/>
    <property type="match status" value="1"/>
</dbReference>
<name>V9KQX0_CALMI</name>
<dbReference type="KEGG" id="cmk:103189113"/>
<evidence type="ECO:0000256" key="11">
    <source>
        <dbReference type="ARBA" id="ARBA00023288"/>
    </source>
</evidence>
<keyword evidence="7" id="KW-1210">Necrosis</keyword>
<feature type="domain" description="Gasdermin pore forming" evidence="12">
    <location>
        <begin position="1"/>
        <end position="222"/>
    </location>
</feature>
<feature type="domain" description="Gasdermin PUB" evidence="13">
    <location>
        <begin position="256"/>
        <end position="418"/>
    </location>
</feature>
<keyword evidence="6" id="KW-0963">Cytoplasm</keyword>
<dbReference type="Ensembl" id="ENSCMIT00000047999.1">
    <property type="protein sequence ID" value="ENSCMIP00000047328.1"/>
    <property type="gene ID" value="ENSCMIG00000019408.1"/>
</dbReference>
<dbReference type="EMBL" id="JW868223">
    <property type="protein sequence ID" value="AFP00741.1"/>
    <property type="molecule type" value="mRNA"/>
</dbReference>
<proteinExistence type="evidence at transcript level"/>
<evidence type="ECO:0000313" key="16">
    <source>
        <dbReference type="Proteomes" id="UP000314986"/>
    </source>
</evidence>
<reference evidence="16" key="1">
    <citation type="journal article" date="2006" name="Science">
        <title>Ancient noncoding elements conserved in the human genome.</title>
        <authorList>
            <person name="Venkatesh B."/>
            <person name="Kirkness E.F."/>
            <person name="Loh Y.H."/>
            <person name="Halpern A.L."/>
            <person name="Lee A.P."/>
            <person name="Johnson J."/>
            <person name="Dandona N."/>
            <person name="Viswanathan L.D."/>
            <person name="Tay A."/>
            <person name="Venter J.C."/>
            <person name="Strausberg R.L."/>
            <person name="Brenner S."/>
        </authorList>
    </citation>
    <scope>NUCLEOTIDE SEQUENCE [LARGE SCALE GENOMIC DNA]</scope>
</reference>
<gene>
    <name evidence="15" type="primary">LOC103189113</name>
</gene>
<evidence type="ECO:0000259" key="13">
    <source>
        <dbReference type="Pfam" id="PF17708"/>
    </source>
</evidence>
<keyword evidence="8" id="KW-0812">Transmembrane</keyword>